<evidence type="ECO:0000313" key="2">
    <source>
        <dbReference type="Proteomes" id="UP000215914"/>
    </source>
</evidence>
<dbReference type="PANTHER" id="PTHR34835:SF90">
    <property type="entry name" value="AMINOTRANSFERASE-LIKE PLANT MOBILE DOMAIN-CONTAINING PROTEIN"/>
    <property type="match status" value="1"/>
</dbReference>
<reference evidence="1" key="2">
    <citation type="submission" date="2020-06" db="EMBL/GenBank/DDBJ databases">
        <title>Helianthus annuus Genome sequencing and assembly Release 2.</title>
        <authorList>
            <person name="Gouzy J."/>
            <person name="Langlade N."/>
            <person name="Munos S."/>
        </authorList>
    </citation>
    <scope>NUCLEOTIDE SEQUENCE</scope>
    <source>
        <tissue evidence="1">Leaves</tissue>
    </source>
</reference>
<comment type="caution">
    <text evidence="1">The sequence shown here is derived from an EMBL/GenBank/DDBJ whole genome shotgun (WGS) entry which is preliminary data.</text>
</comment>
<keyword evidence="2" id="KW-1185">Reference proteome</keyword>
<evidence type="ECO:0000313" key="1">
    <source>
        <dbReference type="EMBL" id="KAF5801979.1"/>
    </source>
</evidence>
<gene>
    <name evidence="1" type="ORF">HanXRQr2_Chr06g0254371</name>
</gene>
<sequence>MFFPYTGEKILPRCSPKTLYEWMLKFNDKQKNIVRDIGFGSILNLKIQHVPTSLGLWLAKNYDDSTRILNLGSQSIKLSPELVHSVLGIPNGSRIITENNRPSIKSPVVKLWRSQFPTGFTRFLVHETQTYLDRRCKRERNDCGMLFVLNFLVLMFTHLGEGTKSGTVNQRFLPLITKDVDIKELGWCDYMLTLLDRARKGWHPAQVFNGPLFLLAVRS</sequence>
<protein>
    <submittedName>
        <fullName evidence="1">Uncharacterized protein</fullName>
    </submittedName>
</protein>
<dbReference type="Proteomes" id="UP000215914">
    <property type="component" value="Unassembled WGS sequence"/>
</dbReference>
<reference evidence="1" key="1">
    <citation type="journal article" date="2017" name="Nature">
        <title>The sunflower genome provides insights into oil metabolism, flowering and Asterid evolution.</title>
        <authorList>
            <person name="Badouin H."/>
            <person name="Gouzy J."/>
            <person name="Grassa C.J."/>
            <person name="Murat F."/>
            <person name="Staton S.E."/>
            <person name="Cottret L."/>
            <person name="Lelandais-Briere C."/>
            <person name="Owens G.L."/>
            <person name="Carrere S."/>
            <person name="Mayjonade B."/>
            <person name="Legrand L."/>
            <person name="Gill N."/>
            <person name="Kane N.C."/>
            <person name="Bowers J.E."/>
            <person name="Hubner S."/>
            <person name="Bellec A."/>
            <person name="Berard A."/>
            <person name="Berges H."/>
            <person name="Blanchet N."/>
            <person name="Boniface M.C."/>
            <person name="Brunel D."/>
            <person name="Catrice O."/>
            <person name="Chaidir N."/>
            <person name="Claudel C."/>
            <person name="Donnadieu C."/>
            <person name="Faraut T."/>
            <person name="Fievet G."/>
            <person name="Helmstetter N."/>
            <person name="King M."/>
            <person name="Knapp S.J."/>
            <person name="Lai Z."/>
            <person name="Le Paslier M.C."/>
            <person name="Lippi Y."/>
            <person name="Lorenzon L."/>
            <person name="Mandel J.R."/>
            <person name="Marage G."/>
            <person name="Marchand G."/>
            <person name="Marquand E."/>
            <person name="Bret-Mestries E."/>
            <person name="Morien E."/>
            <person name="Nambeesan S."/>
            <person name="Nguyen T."/>
            <person name="Pegot-Espagnet P."/>
            <person name="Pouilly N."/>
            <person name="Raftis F."/>
            <person name="Sallet E."/>
            <person name="Schiex T."/>
            <person name="Thomas J."/>
            <person name="Vandecasteele C."/>
            <person name="Vares D."/>
            <person name="Vear F."/>
            <person name="Vautrin S."/>
            <person name="Crespi M."/>
            <person name="Mangin B."/>
            <person name="Burke J.M."/>
            <person name="Salse J."/>
            <person name="Munos S."/>
            <person name="Vincourt P."/>
            <person name="Rieseberg L.H."/>
            <person name="Langlade N.B."/>
        </authorList>
    </citation>
    <scope>NUCLEOTIDE SEQUENCE</scope>
    <source>
        <tissue evidence="1">Leaves</tissue>
    </source>
</reference>
<dbReference type="Gramene" id="mRNA:HanXRQr2_Chr06g0254371">
    <property type="protein sequence ID" value="CDS:HanXRQr2_Chr06g0254371.1"/>
    <property type="gene ID" value="HanXRQr2_Chr06g0254371"/>
</dbReference>
<name>A0A9K3NIZ7_HELAN</name>
<dbReference type="AlphaFoldDB" id="A0A9K3NIZ7"/>
<proteinExistence type="predicted"/>
<dbReference type="EMBL" id="MNCJ02000321">
    <property type="protein sequence ID" value="KAF5801979.1"/>
    <property type="molecule type" value="Genomic_DNA"/>
</dbReference>
<organism evidence="1 2">
    <name type="scientific">Helianthus annuus</name>
    <name type="common">Common sunflower</name>
    <dbReference type="NCBI Taxonomy" id="4232"/>
    <lineage>
        <taxon>Eukaryota</taxon>
        <taxon>Viridiplantae</taxon>
        <taxon>Streptophyta</taxon>
        <taxon>Embryophyta</taxon>
        <taxon>Tracheophyta</taxon>
        <taxon>Spermatophyta</taxon>
        <taxon>Magnoliopsida</taxon>
        <taxon>eudicotyledons</taxon>
        <taxon>Gunneridae</taxon>
        <taxon>Pentapetalae</taxon>
        <taxon>asterids</taxon>
        <taxon>campanulids</taxon>
        <taxon>Asterales</taxon>
        <taxon>Asteraceae</taxon>
        <taxon>Asteroideae</taxon>
        <taxon>Heliantheae alliance</taxon>
        <taxon>Heliantheae</taxon>
        <taxon>Helianthus</taxon>
    </lineage>
</organism>
<dbReference type="PANTHER" id="PTHR34835">
    <property type="entry name" value="OS07G0283600 PROTEIN-RELATED"/>
    <property type="match status" value="1"/>
</dbReference>
<accession>A0A9K3NIZ7</accession>